<gene>
    <name evidence="1" type="ORF">XmelCFBP4644_12190</name>
</gene>
<evidence type="ECO:0000313" key="1">
    <source>
        <dbReference type="EMBL" id="PPU72389.1"/>
    </source>
</evidence>
<reference evidence="1 2" key="1">
    <citation type="submission" date="2016-08" db="EMBL/GenBank/DDBJ databases">
        <authorList>
            <person name="Seilhamer J.J."/>
        </authorList>
    </citation>
    <scope>NUCLEOTIDE SEQUENCE [LARGE SCALE GENOMIC DNA]</scope>
    <source>
        <strain evidence="1 2">CFBP4644</strain>
    </source>
</reference>
<sequence>MDMNWLNPVVGQNTNRDEWCVLRVGPGGADVLARVRRNEMGGADVTLSIAGSSVIPPAVPLPIAQAFEVAAEFARNLAR</sequence>
<dbReference type="Proteomes" id="UP000239865">
    <property type="component" value="Unassembled WGS sequence"/>
</dbReference>
<accession>A0A2S7DEZ4</accession>
<proteinExistence type="predicted"/>
<organism evidence="1 2">
    <name type="scientific">Xanthomonas melonis</name>
    <dbReference type="NCBI Taxonomy" id="56456"/>
    <lineage>
        <taxon>Bacteria</taxon>
        <taxon>Pseudomonadati</taxon>
        <taxon>Pseudomonadota</taxon>
        <taxon>Gammaproteobacteria</taxon>
        <taxon>Lysobacterales</taxon>
        <taxon>Lysobacteraceae</taxon>
        <taxon>Xanthomonas</taxon>
    </lineage>
</organism>
<comment type="caution">
    <text evidence="1">The sequence shown here is derived from an EMBL/GenBank/DDBJ whole genome shotgun (WGS) entry which is preliminary data.</text>
</comment>
<dbReference type="EMBL" id="MDEH01000006">
    <property type="protein sequence ID" value="PPU72389.1"/>
    <property type="molecule type" value="Genomic_DNA"/>
</dbReference>
<evidence type="ECO:0000313" key="2">
    <source>
        <dbReference type="Proteomes" id="UP000239865"/>
    </source>
</evidence>
<dbReference type="AlphaFoldDB" id="A0A2S7DEZ4"/>
<name>A0A2S7DEZ4_9XANT</name>
<dbReference type="OrthoDB" id="6008519at2"/>
<protein>
    <submittedName>
        <fullName evidence="1">Uncharacterized protein</fullName>
    </submittedName>
</protein>